<sequence>MLTFPELNPPTCRGRFFKLPPNRVWRSYQGGRTLDEIAGDENPADGHFPEDWIASLTAASNPVPSSPDEGLSAVELDGKKHLLRDLIAVDPLHFLGRAHLDHFGPNPHILVKFLDSAIRLHFQVHPSREFARRFLDAPSGKTEAYHVLGVRPGHEGVLWLGFQRPPSRGELRRMIEAQDIPALKACFDPVRVRPGDTFIVPGGTPHALGSGLFVVEMQEPSDLVVRFEFERGGYVLPESARFMKRGLDFCLDIFDLAPRPLTDTGNPFKCAPARSRALSAQSREDDLINSEFFRMKKLRVADTVTLAPDSFTLAIVTSGACRATALSSGYSATLSPYEKIVLPAALGPLRLDPLAHAEILLCQPPVPSF</sequence>
<dbReference type="STRING" id="1184151.AW736_05115"/>
<gene>
    <name evidence="1" type="ORF">AW736_05115</name>
</gene>
<comment type="caution">
    <text evidence="1">The sequence shown here is derived from an EMBL/GenBank/DDBJ whole genome shotgun (WGS) entry which is preliminary data.</text>
</comment>
<evidence type="ECO:0008006" key="3">
    <source>
        <dbReference type="Google" id="ProtNLM"/>
    </source>
</evidence>
<dbReference type="OrthoDB" id="9808275at2"/>
<keyword evidence="2" id="KW-1185">Reference proteome</keyword>
<dbReference type="CDD" id="cd07010">
    <property type="entry name" value="cupin_PMI_type_I_N_bac"/>
    <property type="match status" value="1"/>
</dbReference>
<dbReference type="InterPro" id="IPR011051">
    <property type="entry name" value="RmlC_Cupin_sf"/>
</dbReference>
<accession>A0A178INV3</accession>
<dbReference type="EMBL" id="LRRQ01000042">
    <property type="protein sequence ID" value="OAM91017.1"/>
    <property type="molecule type" value="Genomic_DNA"/>
</dbReference>
<evidence type="ECO:0000313" key="2">
    <source>
        <dbReference type="Proteomes" id="UP000078486"/>
    </source>
</evidence>
<dbReference type="SUPFAM" id="SSF51182">
    <property type="entry name" value="RmlC-like cupins"/>
    <property type="match status" value="1"/>
</dbReference>
<dbReference type="AlphaFoldDB" id="A0A178INV3"/>
<protein>
    <recommendedName>
        <fullName evidence="3">Mannose-6-phosphate isomerase</fullName>
    </recommendedName>
</protein>
<dbReference type="Proteomes" id="UP000078486">
    <property type="component" value="Unassembled WGS sequence"/>
</dbReference>
<reference evidence="1 2" key="1">
    <citation type="submission" date="2016-01" db="EMBL/GenBank/DDBJ databases">
        <title>High potential of lignocellulose degradation of a new Verrucomicrobia species.</title>
        <authorList>
            <person name="Wang Y."/>
            <person name="Shi Y."/>
            <person name="Qiu Z."/>
            <person name="Liu S."/>
            <person name="Yang H."/>
        </authorList>
    </citation>
    <scope>NUCLEOTIDE SEQUENCE [LARGE SCALE GENOMIC DNA]</scope>
    <source>
        <strain evidence="1 2">TSB47</strain>
    </source>
</reference>
<evidence type="ECO:0000313" key="1">
    <source>
        <dbReference type="EMBL" id="OAM91017.1"/>
    </source>
</evidence>
<dbReference type="InterPro" id="IPR014710">
    <property type="entry name" value="RmlC-like_jellyroll"/>
</dbReference>
<organism evidence="1 2">
    <name type="scientific">Termitidicoccus mucosus</name>
    <dbReference type="NCBI Taxonomy" id="1184151"/>
    <lineage>
        <taxon>Bacteria</taxon>
        <taxon>Pseudomonadati</taxon>
        <taxon>Verrucomicrobiota</taxon>
        <taxon>Opitutia</taxon>
        <taxon>Opitutales</taxon>
        <taxon>Opitutaceae</taxon>
        <taxon>Termitidicoccus</taxon>
    </lineage>
</organism>
<dbReference type="Gene3D" id="2.60.120.10">
    <property type="entry name" value="Jelly Rolls"/>
    <property type="match status" value="2"/>
</dbReference>
<proteinExistence type="predicted"/>
<name>A0A178INV3_9BACT</name>